<feature type="transmembrane region" description="Helical" evidence="1">
    <location>
        <begin position="32"/>
        <end position="53"/>
    </location>
</feature>
<dbReference type="RefSeq" id="WP_124877231.1">
    <property type="nucleotide sequence ID" value="NZ_RQJO01000010.1"/>
</dbReference>
<protein>
    <submittedName>
        <fullName evidence="2">Uncharacterized protein</fullName>
    </submittedName>
</protein>
<gene>
    <name evidence="2" type="ORF">EHT25_21450</name>
</gene>
<dbReference type="EMBL" id="RQJO01000010">
    <property type="protein sequence ID" value="RRB00765.1"/>
    <property type="molecule type" value="Genomic_DNA"/>
</dbReference>
<evidence type="ECO:0000256" key="1">
    <source>
        <dbReference type="SAM" id="Phobius"/>
    </source>
</evidence>
<comment type="caution">
    <text evidence="2">The sequence shown here is derived from an EMBL/GenBank/DDBJ whole genome shotgun (WGS) entry which is preliminary data.</text>
</comment>
<feature type="transmembrane region" description="Helical" evidence="1">
    <location>
        <begin position="59"/>
        <end position="79"/>
    </location>
</feature>
<evidence type="ECO:0000313" key="3">
    <source>
        <dbReference type="Proteomes" id="UP000271925"/>
    </source>
</evidence>
<sequence>MTSVFAPQSSATAQMLPLSPADKMMLYNQKKIFNFIFSGIALVLAGFMVFQAISLDSSIGSAFLIPGPSLLVMCCRYSFFINK</sequence>
<dbReference type="Proteomes" id="UP000271925">
    <property type="component" value="Unassembled WGS sequence"/>
</dbReference>
<name>A0A3P1BIF1_9BACT</name>
<keyword evidence="1" id="KW-0472">Membrane</keyword>
<keyword evidence="1" id="KW-0812">Transmembrane</keyword>
<dbReference type="AlphaFoldDB" id="A0A3P1BIF1"/>
<organism evidence="2 3">
    <name type="scientific">Larkinella rosea</name>
    <dbReference type="NCBI Taxonomy" id="2025312"/>
    <lineage>
        <taxon>Bacteria</taxon>
        <taxon>Pseudomonadati</taxon>
        <taxon>Bacteroidota</taxon>
        <taxon>Cytophagia</taxon>
        <taxon>Cytophagales</taxon>
        <taxon>Spirosomataceae</taxon>
        <taxon>Larkinella</taxon>
    </lineage>
</organism>
<accession>A0A3P1BIF1</accession>
<reference evidence="2 3" key="1">
    <citation type="submission" date="2018-11" db="EMBL/GenBank/DDBJ databases">
        <authorList>
            <person name="Zhou Z."/>
            <person name="Wang G."/>
        </authorList>
    </citation>
    <scope>NUCLEOTIDE SEQUENCE [LARGE SCALE GENOMIC DNA]</scope>
    <source>
        <strain evidence="2 3">KCTC52004</strain>
    </source>
</reference>
<proteinExistence type="predicted"/>
<evidence type="ECO:0000313" key="2">
    <source>
        <dbReference type="EMBL" id="RRB00765.1"/>
    </source>
</evidence>
<keyword evidence="3" id="KW-1185">Reference proteome</keyword>
<keyword evidence="1" id="KW-1133">Transmembrane helix</keyword>